<gene>
    <name evidence="2" type="ORF">SS1G_02357</name>
</gene>
<feature type="compositionally biased region" description="Polar residues" evidence="1">
    <location>
        <begin position="17"/>
        <end position="39"/>
    </location>
</feature>
<dbReference type="KEGG" id="ssl:SS1G_02357"/>
<keyword evidence="3" id="KW-1185">Reference proteome</keyword>
<evidence type="ECO:0000313" key="3">
    <source>
        <dbReference type="Proteomes" id="UP000001312"/>
    </source>
</evidence>
<proteinExistence type="predicted"/>
<reference evidence="3" key="1">
    <citation type="journal article" date="2011" name="PLoS Genet.">
        <title>Genomic analysis of the necrotrophic fungal pathogens Sclerotinia sclerotiorum and Botrytis cinerea.</title>
        <authorList>
            <person name="Amselem J."/>
            <person name="Cuomo C.A."/>
            <person name="van Kan J.A."/>
            <person name="Viaud M."/>
            <person name="Benito E.P."/>
            <person name="Couloux A."/>
            <person name="Coutinho P.M."/>
            <person name="de Vries R.P."/>
            <person name="Dyer P.S."/>
            <person name="Fillinger S."/>
            <person name="Fournier E."/>
            <person name="Gout L."/>
            <person name="Hahn M."/>
            <person name="Kohn L."/>
            <person name="Lapalu N."/>
            <person name="Plummer K.M."/>
            <person name="Pradier J.M."/>
            <person name="Quevillon E."/>
            <person name="Sharon A."/>
            <person name="Simon A."/>
            <person name="ten Have A."/>
            <person name="Tudzynski B."/>
            <person name="Tudzynski P."/>
            <person name="Wincker P."/>
            <person name="Andrew M."/>
            <person name="Anthouard V."/>
            <person name="Beever R.E."/>
            <person name="Beffa R."/>
            <person name="Benoit I."/>
            <person name="Bouzid O."/>
            <person name="Brault B."/>
            <person name="Chen Z."/>
            <person name="Choquer M."/>
            <person name="Collemare J."/>
            <person name="Cotton P."/>
            <person name="Danchin E.G."/>
            <person name="Da Silva C."/>
            <person name="Gautier A."/>
            <person name="Giraud C."/>
            <person name="Giraud T."/>
            <person name="Gonzalez C."/>
            <person name="Grossetete S."/>
            <person name="Guldener U."/>
            <person name="Henrissat B."/>
            <person name="Howlett B.J."/>
            <person name="Kodira C."/>
            <person name="Kretschmer M."/>
            <person name="Lappartient A."/>
            <person name="Leroch M."/>
            <person name="Levis C."/>
            <person name="Mauceli E."/>
            <person name="Neuveglise C."/>
            <person name="Oeser B."/>
            <person name="Pearson M."/>
            <person name="Poulain J."/>
            <person name="Poussereau N."/>
            <person name="Quesneville H."/>
            <person name="Rascle C."/>
            <person name="Schumacher J."/>
            <person name="Segurens B."/>
            <person name="Sexton A."/>
            <person name="Silva E."/>
            <person name="Sirven C."/>
            <person name="Soanes D.M."/>
            <person name="Talbot N.J."/>
            <person name="Templeton M."/>
            <person name="Yandava C."/>
            <person name="Yarden O."/>
            <person name="Zeng Q."/>
            <person name="Rollins J.A."/>
            <person name="Lebrun M.H."/>
            <person name="Dickman M."/>
        </authorList>
    </citation>
    <scope>NUCLEOTIDE SEQUENCE [LARGE SCALE GENOMIC DNA]</scope>
    <source>
        <strain evidence="3">ATCC 18683 / 1980 / Ss-1</strain>
    </source>
</reference>
<dbReference type="GeneID" id="5492706"/>
<dbReference type="Proteomes" id="UP000001312">
    <property type="component" value="Unassembled WGS sequence"/>
</dbReference>
<name>A7EAM5_SCLS1</name>
<evidence type="ECO:0000256" key="1">
    <source>
        <dbReference type="SAM" id="MobiDB-lite"/>
    </source>
</evidence>
<dbReference type="EMBL" id="CH476623">
    <property type="protein sequence ID" value="EDN99503.1"/>
    <property type="molecule type" value="Genomic_DNA"/>
</dbReference>
<dbReference type="RefSeq" id="XP_001596141.1">
    <property type="nucleotide sequence ID" value="XM_001596091.1"/>
</dbReference>
<feature type="region of interest" description="Disordered" evidence="1">
    <location>
        <begin position="16"/>
        <end position="67"/>
    </location>
</feature>
<dbReference type="HOGENOM" id="CLU_2813953_0_0_1"/>
<accession>A7EAM5</accession>
<protein>
    <submittedName>
        <fullName evidence="2">Uncharacterized protein</fullName>
    </submittedName>
</protein>
<evidence type="ECO:0000313" key="2">
    <source>
        <dbReference type="EMBL" id="EDN99503.1"/>
    </source>
</evidence>
<dbReference type="InParanoid" id="A7EAM5"/>
<sequence length="67" mass="7653">MTHVNQLRLLPHLQVKNGKQAQTRPFSRYTTNSENTPRTACSEMRLSIRRENTPVPPGALDTPPERL</sequence>
<dbReference type="AlphaFoldDB" id="A7EAM5"/>
<organism evidence="2 3">
    <name type="scientific">Sclerotinia sclerotiorum (strain ATCC 18683 / 1980 / Ss-1)</name>
    <name type="common">White mold</name>
    <name type="synonym">Whetzelinia sclerotiorum</name>
    <dbReference type="NCBI Taxonomy" id="665079"/>
    <lineage>
        <taxon>Eukaryota</taxon>
        <taxon>Fungi</taxon>
        <taxon>Dikarya</taxon>
        <taxon>Ascomycota</taxon>
        <taxon>Pezizomycotina</taxon>
        <taxon>Leotiomycetes</taxon>
        <taxon>Helotiales</taxon>
        <taxon>Sclerotiniaceae</taxon>
        <taxon>Sclerotinia</taxon>
    </lineage>
</organism>